<evidence type="ECO:0000313" key="2">
    <source>
        <dbReference type="Proteomes" id="UP001203212"/>
    </source>
</evidence>
<keyword evidence="2" id="KW-1185">Reference proteome</keyword>
<evidence type="ECO:0008006" key="3">
    <source>
        <dbReference type="Google" id="ProtNLM"/>
    </source>
</evidence>
<reference evidence="1 2" key="1">
    <citation type="submission" date="2022-01" db="EMBL/GenBank/DDBJ databases">
        <title>Whole genome-based taxonomy of the Shewanellaceae.</title>
        <authorList>
            <person name="Martin-Rodriguez A.J."/>
        </authorList>
    </citation>
    <scope>NUCLEOTIDE SEQUENCE [LARGE SCALE GENOMIC DNA]</scope>
    <source>
        <strain evidence="1 2">JCM 17801</strain>
    </source>
</reference>
<protein>
    <recommendedName>
        <fullName evidence="3">Flagellar biosynthesis protein FlaG</fullName>
    </recommendedName>
</protein>
<name>A0ABT0KWV9_9GAMM</name>
<dbReference type="EMBL" id="JAKILK010000001">
    <property type="protein sequence ID" value="MCL1115745.1"/>
    <property type="molecule type" value="Genomic_DNA"/>
</dbReference>
<gene>
    <name evidence="1" type="ORF">L2689_00605</name>
</gene>
<evidence type="ECO:0000313" key="1">
    <source>
        <dbReference type="EMBL" id="MCL1115745.1"/>
    </source>
</evidence>
<proteinExistence type="predicted"/>
<dbReference type="RefSeq" id="WP_188840037.1">
    <property type="nucleotide sequence ID" value="NZ_BMOT01000001.1"/>
</dbReference>
<accession>A0ABT0KWV9</accession>
<comment type="caution">
    <text evidence="1">The sequence shown here is derived from an EMBL/GenBank/DDBJ whole genome shotgun (WGS) entry which is preliminary data.</text>
</comment>
<sequence>MQINSTSIQKAVPQHMVKTSLSQAVAGNRPLGSVDEIKQINPPALNILNTNPQSDSHQFDQHAEQNLLTQNQIEQAVADSGLFEFTGKNQRYEIATNGIENKSSKIQYDIDVELNRGAIQTYMMTQHAAKRDEIQQMVGIDLYV</sequence>
<dbReference type="Proteomes" id="UP001203212">
    <property type="component" value="Unassembled WGS sequence"/>
</dbReference>
<organism evidence="1 2">
    <name type="scientific">Shewanella aestuarii</name>
    <dbReference type="NCBI Taxonomy" id="1028752"/>
    <lineage>
        <taxon>Bacteria</taxon>
        <taxon>Pseudomonadati</taxon>
        <taxon>Pseudomonadota</taxon>
        <taxon>Gammaproteobacteria</taxon>
        <taxon>Alteromonadales</taxon>
        <taxon>Shewanellaceae</taxon>
        <taxon>Shewanella</taxon>
    </lineage>
</organism>